<keyword evidence="2" id="KW-0833">Ubl conjugation pathway</keyword>
<dbReference type="Gene3D" id="3.30.710.10">
    <property type="entry name" value="Potassium Channel Kv1.1, Chain A"/>
    <property type="match status" value="1"/>
</dbReference>
<dbReference type="InterPro" id="IPR011333">
    <property type="entry name" value="SKP1/BTB/POZ_sf"/>
</dbReference>
<gene>
    <name evidence="6" type="ORF">H6P81_018168</name>
</gene>
<keyword evidence="7" id="KW-1185">Reference proteome</keyword>
<comment type="caution">
    <text evidence="6">The sequence shown here is derived from an EMBL/GenBank/DDBJ whole genome shotgun (WGS) entry which is preliminary data.</text>
</comment>
<dbReference type="Proteomes" id="UP000825729">
    <property type="component" value="Unassembled WGS sequence"/>
</dbReference>
<keyword evidence="4" id="KW-0175">Coiled coil</keyword>
<dbReference type="InterPro" id="IPR027356">
    <property type="entry name" value="NPH3_dom"/>
</dbReference>
<proteinExistence type="inferred from homology"/>
<evidence type="ECO:0000256" key="3">
    <source>
        <dbReference type="PROSITE-ProRule" id="PRU00982"/>
    </source>
</evidence>
<organism evidence="6 7">
    <name type="scientific">Aristolochia fimbriata</name>
    <name type="common">White veined hardy Dutchman's pipe vine</name>
    <dbReference type="NCBI Taxonomy" id="158543"/>
    <lineage>
        <taxon>Eukaryota</taxon>
        <taxon>Viridiplantae</taxon>
        <taxon>Streptophyta</taxon>
        <taxon>Embryophyta</taxon>
        <taxon>Tracheophyta</taxon>
        <taxon>Spermatophyta</taxon>
        <taxon>Magnoliopsida</taxon>
        <taxon>Magnoliidae</taxon>
        <taxon>Piperales</taxon>
        <taxon>Aristolochiaceae</taxon>
        <taxon>Aristolochia</taxon>
    </lineage>
</organism>
<dbReference type="Pfam" id="PF03000">
    <property type="entry name" value="NPH3"/>
    <property type="match status" value="1"/>
</dbReference>
<name>A0AAV7E250_ARIFI</name>
<evidence type="ECO:0000313" key="6">
    <source>
        <dbReference type="EMBL" id="KAG9442314.1"/>
    </source>
</evidence>
<comment type="pathway">
    <text evidence="1">Protein modification; protein ubiquitination.</text>
</comment>
<evidence type="ECO:0000259" key="5">
    <source>
        <dbReference type="PROSITE" id="PS51649"/>
    </source>
</evidence>
<feature type="domain" description="NPH3" evidence="5">
    <location>
        <begin position="200"/>
        <end position="453"/>
    </location>
</feature>
<sequence length="526" mass="59080">MQEPCDLKVHVDEQHTFLVSQTVVSTFSGRMRKMIKQEKKTTQKGAMDGDMEIRINGFPGGSIGFELVMRFCYGDGKIALSPANVSVLQCAAVFLEMTEEMSSCNLLHQTETFLDGLLYWTWNDILTAMKACESFLVRAESSGLLQKLIFALLDKIRANSDVPLTPSSSSSSSSPDTISAFRFSSSTKTPDSAKSSPTKAWWFEDLIIFPPKIIERVLKTMGACGTQNNRLDVTRFLLLYLKTKGQRQNITSRGEYGSLADTAVHGVILNGEAAFTCRALFQVLRVVSGFGLSKDCKAQLERLMGLMLDTASLDDLLVSGHDGSVYDVNLVLRLLRVFVNELDSMSFQRLKKVGWLIDKYMGEISPDPSLKVSKFLAVAESLPDSARDCYDGVYRAIDIYLESHPCLSFEERSRLFRCLNYEKLTLESCKDLAKNPRIPPRVAIQALASQQSKVQPAMSVPHHDGEEREMLPLDEKEEMRMNLERMQSRVIELEKVCRQMKGQMTKMVKNKVISSPTNHRSLPRLC</sequence>
<evidence type="ECO:0000256" key="1">
    <source>
        <dbReference type="ARBA" id="ARBA00004906"/>
    </source>
</evidence>
<dbReference type="InterPro" id="IPR043454">
    <property type="entry name" value="NPH3/RPT2-like"/>
</dbReference>
<feature type="coiled-coil region" evidence="4">
    <location>
        <begin position="476"/>
        <end position="503"/>
    </location>
</feature>
<dbReference type="PROSITE" id="PS51649">
    <property type="entry name" value="NPH3"/>
    <property type="match status" value="1"/>
</dbReference>
<dbReference type="SUPFAM" id="SSF54695">
    <property type="entry name" value="POZ domain"/>
    <property type="match status" value="1"/>
</dbReference>
<dbReference type="AlphaFoldDB" id="A0AAV7E250"/>
<protein>
    <recommendedName>
        <fullName evidence="5">NPH3 domain-containing protein</fullName>
    </recommendedName>
</protein>
<dbReference type="EMBL" id="JAINDJ010000007">
    <property type="protein sequence ID" value="KAG9442314.1"/>
    <property type="molecule type" value="Genomic_DNA"/>
</dbReference>
<evidence type="ECO:0000256" key="4">
    <source>
        <dbReference type="SAM" id="Coils"/>
    </source>
</evidence>
<comment type="similarity">
    <text evidence="3">Belongs to the NPH3 family.</text>
</comment>
<evidence type="ECO:0000256" key="2">
    <source>
        <dbReference type="ARBA" id="ARBA00022786"/>
    </source>
</evidence>
<evidence type="ECO:0000313" key="7">
    <source>
        <dbReference type="Proteomes" id="UP000825729"/>
    </source>
</evidence>
<dbReference type="PANTHER" id="PTHR32370">
    <property type="entry name" value="OS12G0117600 PROTEIN"/>
    <property type="match status" value="1"/>
</dbReference>
<reference evidence="6 7" key="1">
    <citation type="submission" date="2021-07" db="EMBL/GenBank/DDBJ databases">
        <title>The Aristolochia fimbriata genome: insights into angiosperm evolution, floral development and chemical biosynthesis.</title>
        <authorList>
            <person name="Jiao Y."/>
        </authorList>
    </citation>
    <scope>NUCLEOTIDE SEQUENCE [LARGE SCALE GENOMIC DNA]</scope>
    <source>
        <strain evidence="6">IBCAS-2021</strain>
        <tissue evidence="6">Leaf</tissue>
    </source>
</reference>
<accession>A0AAV7E250</accession>